<evidence type="ECO:0000313" key="4">
    <source>
        <dbReference type="Proteomes" id="UP000270697"/>
    </source>
</evidence>
<gene>
    <name evidence="1" type="ORF">ATL45_0989</name>
    <name evidence="2" type="ORF">SAMN05421805_104205</name>
</gene>
<dbReference type="EMBL" id="FOUP01000004">
    <property type="protein sequence ID" value="SFN39078.1"/>
    <property type="molecule type" value="Genomic_DNA"/>
</dbReference>
<reference evidence="1 4" key="2">
    <citation type="submission" date="2018-10" db="EMBL/GenBank/DDBJ databases">
        <title>Sequencing the genomes of 1000 actinobacteria strains.</title>
        <authorList>
            <person name="Klenk H.-P."/>
        </authorList>
    </citation>
    <scope>NUCLEOTIDE SEQUENCE [LARGE SCALE GENOMIC DNA]</scope>
    <source>
        <strain evidence="1 4">DSM 45119</strain>
    </source>
</reference>
<evidence type="ECO:0000313" key="3">
    <source>
        <dbReference type="Proteomes" id="UP000199398"/>
    </source>
</evidence>
<evidence type="ECO:0000313" key="2">
    <source>
        <dbReference type="EMBL" id="SFN39078.1"/>
    </source>
</evidence>
<dbReference type="Proteomes" id="UP000199398">
    <property type="component" value="Unassembled WGS sequence"/>
</dbReference>
<accession>A0A1I4YM01</accession>
<dbReference type="AlphaFoldDB" id="A0A1I4YM01"/>
<keyword evidence="4" id="KW-1185">Reference proteome</keyword>
<reference evidence="2 3" key="1">
    <citation type="submission" date="2016-10" db="EMBL/GenBank/DDBJ databases">
        <authorList>
            <person name="de Groot N.N."/>
        </authorList>
    </citation>
    <scope>NUCLEOTIDE SEQUENCE [LARGE SCALE GENOMIC DNA]</scope>
    <source>
        <strain evidence="2 3">CPCC 201259</strain>
    </source>
</reference>
<dbReference type="Proteomes" id="UP000270697">
    <property type="component" value="Unassembled WGS sequence"/>
</dbReference>
<dbReference type="STRING" id="455193.SAMN05421805_104205"/>
<organism evidence="2 3">
    <name type="scientific">Saccharopolyspora antimicrobica</name>
    <dbReference type="NCBI Taxonomy" id="455193"/>
    <lineage>
        <taxon>Bacteria</taxon>
        <taxon>Bacillati</taxon>
        <taxon>Actinomycetota</taxon>
        <taxon>Actinomycetes</taxon>
        <taxon>Pseudonocardiales</taxon>
        <taxon>Pseudonocardiaceae</taxon>
        <taxon>Saccharopolyspora</taxon>
    </lineage>
</organism>
<proteinExistence type="predicted"/>
<name>A0A1I4YM01_9PSEU</name>
<sequence length="81" mass="9573">MTRPPSRESGRCPTCGKKVYGNRRAARRAAKRLYPADRMHAYRCPTKGPWEANRWHIGHLNLADRDRDRRMRTRNEGHDDD</sequence>
<evidence type="ECO:0000313" key="1">
    <source>
        <dbReference type="EMBL" id="RKT82734.1"/>
    </source>
</evidence>
<protein>
    <submittedName>
        <fullName evidence="2">Uncharacterized protein</fullName>
    </submittedName>
</protein>
<dbReference type="EMBL" id="RBXX01000002">
    <property type="protein sequence ID" value="RKT82734.1"/>
    <property type="molecule type" value="Genomic_DNA"/>
</dbReference>